<gene>
    <name evidence="1" type="ORF">L6164_033156</name>
</gene>
<comment type="caution">
    <text evidence="1">The sequence shown here is derived from an EMBL/GenBank/DDBJ whole genome shotgun (WGS) entry which is preliminary data.</text>
</comment>
<reference evidence="1 2" key="1">
    <citation type="journal article" date="2022" name="DNA Res.">
        <title>Chromosomal-level genome assembly of the orchid tree Bauhinia variegata (Leguminosae; Cercidoideae) supports the allotetraploid origin hypothesis of Bauhinia.</title>
        <authorList>
            <person name="Zhong Y."/>
            <person name="Chen Y."/>
            <person name="Zheng D."/>
            <person name="Pang J."/>
            <person name="Liu Y."/>
            <person name="Luo S."/>
            <person name="Meng S."/>
            <person name="Qian L."/>
            <person name="Wei D."/>
            <person name="Dai S."/>
            <person name="Zhou R."/>
        </authorList>
    </citation>
    <scope>NUCLEOTIDE SEQUENCE [LARGE SCALE GENOMIC DNA]</scope>
    <source>
        <strain evidence="1">BV-YZ2020</strain>
    </source>
</reference>
<sequence>MATPSHFFALLALTFFSLALAIGNNPLQDFCVADPNMLVNGFACKDPKLVDANDFFFSGLHLAGNTSNTVGSIITPVTVTELPGLNALGICLGRIDFAPKGIQPPHTPSCHRNQGFVHYQRNGGYGSAAAIAALPSQNPGINFLPNTIFGAVPEISSDVLAKAFQLDKKVVMDLQKKF</sequence>
<accession>A0ACB9KQX6</accession>
<name>A0ACB9KQX6_BAUVA</name>
<proteinExistence type="predicted"/>
<dbReference type="Proteomes" id="UP000828941">
    <property type="component" value="Chromosome 13"/>
</dbReference>
<evidence type="ECO:0000313" key="2">
    <source>
        <dbReference type="Proteomes" id="UP000828941"/>
    </source>
</evidence>
<keyword evidence="2" id="KW-1185">Reference proteome</keyword>
<evidence type="ECO:0000313" key="1">
    <source>
        <dbReference type="EMBL" id="KAI4299725.1"/>
    </source>
</evidence>
<organism evidence="1 2">
    <name type="scientific">Bauhinia variegata</name>
    <name type="common">Purple orchid tree</name>
    <name type="synonym">Phanera variegata</name>
    <dbReference type="NCBI Taxonomy" id="167791"/>
    <lineage>
        <taxon>Eukaryota</taxon>
        <taxon>Viridiplantae</taxon>
        <taxon>Streptophyta</taxon>
        <taxon>Embryophyta</taxon>
        <taxon>Tracheophyta</taxon>
        <taxon>Spermatophyta</taxon>
        <taxon>Magnoliopsida</taxon>
        <taxon>eudicotyledons</taxon>
        <taxon>Gunneridae</taxon>
        <taxon>Pentapetalae</taxon>
        <taxon>rosids</taxon>
        <taxon>fabids</taxon>
        <taxon>Fabales</taxon>
        <taxon>Fabaceae</taxon>
        <taxon>Cercidoideae</taxon>
        <taxon>Cercideae</taxon>
        <taxon>Bauhiniinae</taxon>
        <taxon>Bauhinia</taxon>
    </lineage>
</organism>
<dbReference type="EMBL" id="CM039438">
    <property type="protein sequence ID" value="KAI4299725.1"/>
    <property type="molecule type" value="Genomic_DNA"/>
</dbReference>
<protein>
    <submittedName>
        <fullName evidence="1">Uncharacterized protein</fullName>
    </submittedName>
</protein>